<evidence type="ECO:0000256" key="7">
    <source>
        <dbReference type="SAM" id="MobiDB-lite"/>
    </source>
</evidence>
<feature type="region of interest" description="Disordered" evidence="7">
    <location>
        <begin position="394"/>
        <end position="446"/>
    </location>
</feature>
<feature type="compositionally biased region" description="Low complexity" evidence="7">
    <location>
        <begin position="40"/>
        <end position="54"/>
    </location>
</feature>
<evidence type="ECO:0000256" key="6">
    <source>
        <dbReference type="ARBA" id="ARBA00048619"/>
    </source>
</evidence>
<dbReference type="InParanoid" id="F4RZU0"/>
<dbReference type="HOGENOM" id="CLU_031650_0_0_1"/>
<protein>
    <recommendedName>
        <fullName evidence="5">Histone-lysine N-methyltransferase SET5</fullName>
    </recommendedName>
    <alternativeName>
        <fullName evidence="4">SET domain-containing protein 5</fullName>
    </alternativeName>
</protein>
<dbReference type="GeneID" id="18933180"/>
<name>F4RZU0_MELLP</name>
<feature type="compositionally biased region" description="Polar residues" evidence="7">
    <location>
        <begin position="21"/>
        <end position="39"/>
    </location>
</feature>
<dbReference type="GO" id="GO:0032259">
    <property type="term" value="P:methylation"/>
    <property type="evidence" value="ECO:0007669"/>
    <property type="project" value="UniProtKB-KW"/>
</dbReference>
<dbReference type="PROSITE" id="PS50280">
    <property type="entry name" value="SET"/>
    <property type="match status" value="1"/>
</dbReference>
<feature type="region of interest" description="Disordered" evidence="7">
    <location>
        <begin position="1"/>
        <end position="112"/>
    </location>
</feature>
<evidence type="ECO:0000259" key="8">
    <source>
        <dbReference type="PROSITE" id="PS50280"/>
    </source>
</evidence>
<feature type="compositionally biased region" description="Polar residues" evidence="7">
    <location>
        <begin position="1"/>
        <end position="10"/>
    </location>
</feature>
<proteinExistence type="predicted"/>
<feature type="domain" description="SET" evidence="8">
    <location>
        <begin position="225"/>
        <end position="619"/>
    </location>
</feature>
<evidence type="ECO:0000256" key="1">
    <source>
        <dbReference type="ARBA" id="ARBA00022603"/>
    </source>
</evidence>
<dbReference type="VEuPathDB" id="FungiDB:MELLADRAFT_78855"/>
<dbReference type="GO" id="GO:0045814">
    <property type="term" value="P:negative regulation of gene expression, epigenetic"/>
    <property type="evidence" value="ECO:0007669"/>
    <property type="project" value="TreeGrafter"/>
</dbReference>
<dbReference type="RefSeq" id="XP_007414598.1">
    <property type="nucleotide sequence ID" value="XM_007414536.1"/>
</dbReference>
<dbReference type="STRING" id="747676.F4RZU0"/>
<dbReference type="eggNOG" id="KOG2084">
    <property type="taxonomic scope" value="Eukaryota"/>
</dbReference>
<gene>
    <name evidence="9" type="ORF">MELLADRAFT_78855</name>
</gene>
<feature type="compositionally biased region" description="Polar residues" evidence="7">
    <location>
        <begin position="680"/>
        <end position="692"/>
    </location>
</feature>
<evidence type="ECO:0000256" key="3">
    <source>
        <dbReference type="ARBA" id="ARBA00022691"/>
    </source>
</evidence>
<dbReference type="GO" id="GO:0042799">
    <property type="term" value="F:histone H4K20 methyltransferase activity"/>
    <property type="evidence" value="ECO:0007669"/>
    <property type="project" value="TreeGrafter"/>
</dbReference>
<feature type="compositionally biased region" description="Basic residues" evidence="7">
    <location>
        <begin position="434"/>
        <end position="446"/>
    </location>
</feature>
<dbReference type="CDD" id="cd20071">
    <property type="entry name" value="SET_SMYD"/>
    <property type="match status" value="1"/>
</dbReference>
<dbReference type="AlphaFoldDB" id="F4RZU0"/>
<dbReference type="Gene3D" id="2.170.270.10">
    <property type="entry name" value="SET domain"/>
    <property type="match status" value="1"/>
</dbReference>
<keyword evidence="1" id="KW-0489">Methyltransferase</keyword>
<feature type="compositionally biased region" description="Polar residues" evidence="7">
    <location>
        <begin position="59"/>
        <end position="75"/>
    </location>
</feature>
<dbReference type="PANTHER" id="PTHR46402:SF2">
    <property type="entry name" value="HISTONE-LYSINE N-TRIMETHYLTRANSFERASE SMYD5"/>
    <property type="match status" value="1"/>
</dbReference>
<organism evidence="10">
    <name type="scientific">Melampsora larici-populina (strain 98AG31 / pathotype 3-4-7)</name>
    <name type="common">Poplar leaf rust fungus</name>
    <dbReference type="NCBI Taxonomy" id="747676"/>
    <lineage>
        <taxon>Eukaryota</taxon>
        <taxon>Fungi</taxon>
        <taxon>Dikarya</taxon>
        <taxon>Basidiomycota</taxon>
        <taxon>Pucciniomycotina</taxon>
        <taxon>Pucciniomycetes</taxon>
        <taxon>Pucciniales</taxon>
        <taxon>Melampsoraceae</taxon>
        <taxon>Melampsora</taxon>
    </lineage>
</organism>
<dbReference type="OrthoDB" id="438641at2759"/>
<evidence type="ECO:0000256" key="2">
    <source>
        <dbReference type="ARBA" id="ARBA00022679"/>
    </source>
</evidence>
<feature type="region of interest" description="Disordered" evidence="7">
    <location>
        <begin position="675"/>
        <end position="715"/>
    </location>
</feature>
<dbReference type="InterPro" id="IPR046341">
    <property type="entry name" value="SET_dom_sf"/>
</dbReference>
<dbReference type="SUPFAM" id="SSF82199">
    <property type="entry name" value="SET domain"/>
    <property type="match status" value="1"/>
</dbReference>
<evidence type="ECO:0000256" key="4">
    <source>
        <dbReference type="ARBA" id="ARBA00042380"/>
    </source>
</evidence>
<dbReference type="InterPro" id="IPR001214">
    <property type="entry name" value="SET_dom"/>
</dbReference>
<sequence length="715" mass="78794">MNPTEKSFGSDSLPETALVPQASSPKNLDVSSDASCLNGSPQAVQSSPSSPAQAEPELISTTPASSQDSTTPSRSPNDDQTDSSEELNNKTSAVNADPSEVPTDSAASLPAPTNNQLLDAILPIRSEAPTLGVPKLLSRLKALNPSWQLSEKRLRKFLNSNPNLSAQTSNLGQARSSPRVPSEPIWLPDYAWDKDWEAASADNSSTEPVSSLDDVLLLECRQRSVKVEPVRFPESNKGSGLIAKANYPKGTQIIKEDAALSRSVISGQSCAFCGRAFSTQRTKSQPTCPHHPAPGSKEAIAAQQLVTTTSTSLATGSQSVTEKPAGPEPCYMRYCTRVCAQRSVDYYGPLVCPQKNPEYMQVIRLADSEEFRGAHMVFKIFARMLIANETGEISPNPSFVPPQREESEVKNGTVNPELEQDPIGSDDPALNTRHNNKNKKAKAKKKVMNVTPEWTGPSVEFEKIVKRLEGLATVSERARRDRLHGGGHLASHFTDVRFGQLWRNGWHVVTRALHLDTGYRPAPTESETNSTDGFWATFWKRRLNTETIAHYFGFRGFLEYLGKAALNRETDHGLYLLHARFNPLKHPGSEELHKIAPSTIYVIAKRDIQQDEEITISYINPELCLEARRKKLFDDYLFSCFCSRCRRELKEEEVKRLAEETSRLMMNGAIQEIGSDEAQEVSSPTTTALQHPNGNDNGNANGNGVEDDSMIDECQ</sequence>
<comment type="catalytic activity">
    <reaction evidence="6">
        <text>L-lysyl-[histone] + S-adenosyl-L-methionine = N(6)-methyl-L-lysyl-[histone] + S-adenosyl-L-homocysteine + H(+)</text>
        <dbReference type="Rhea" id="RHEA:10024"/>
        <dbReference type="Rhea" id="RHEA-COMP:9845"/>
        <dbReference type="Rhea" id="RHEA-COMP:9846"/>
        <dbReference type="ChEBI" id="CHEBI:15378"/>
        <dbReference type="ChEBI" id="CHEBI:29969"/>
        <dbReference type="ChEBI" id="CHEBI:57856"/>
        <dbReference type="ChEBI" id="CHEBI:59789"/>
        <dbReference type="ChEBI" id="CHEBI:61929"/>
    </reaction>
    <physiologicalReaction direction="left-to-right" evidence="6">
        <dbReference type="Rhea" id="RHEA:10025"/>
    </physiologicalReaction>
</comment>
<dbReference type="EMBL" id="GL883133">
    <property type="protein sequence ID" value="EGG02061.1"/>
    <property type="molecule type" value="Genomic_DNA"/>
</dbReference>
<evidence type="ECO:0000313" key="9">
    <source>
        <dbReference type="EMBL" id="EGG02061.1"/>
    </source>
</evidence>
<feature type="compositionally biased region" description="Acidic residues" evidence="7">
    <location>
        <begin position="705"/>
        <end position="715"/>
    </location>
</feature>
<dbReference type="Proteomes" id="UP000001072">
    <property type="component" value="Unassembled WGS sequence"/>
</dbReference>
<accession>F4RZU0</accession>
<evidence type="ECO:0000256" key="5">
    <source>
        <dbReference type="ARBA" id="ARBA00044528"/>
    </source>
</evidence>
<keyword evidence="2" id="KW-0808">Transferase</keyword>
<reference evidence="10" key="1">
    <citation type="journal article" date="2011" name="Proc. Natl. Acad. Sci. U.S.A.">
        <title>Obligate biotrophy features unraveled by the genomic analysis of rust fungi.</title>
        <authorList>
            <person name="Duplessis S."/>
            <person name="Cuomo C.A."/>
            <person name="Lin Y.-C."/>
            <person name="Aerts A."/>
            <person name="Tisserant E."/>
            <person name="Veneault-Fourrey C."/>
            <person name="Joly D.L."/>
            <person name="Hacquard S."/>
            <person name="Amselem J."/>
            <person name="Cantarel B.L."/>
            <person name="Chiu R."/>
            <person name="Coutinho P.M."/>
            <person name="Feau N."/>
            <person name="Field M."/>
            <person name="Frey P."/>
            <person name="Gelhaye E."/>
            <person name="Goldberg J."/>
            <person name="Grabherr M.G."/>
            <person name="Kodira C.D."/>
            <person name="Kohler A."/>
            <person name="Kuees U."/>
            <person name="Lindquist E.A."/>
            <person name="Lucas S.M."/>
            <person name="Mago R."/>
            <person name="Mauceli E."/>
            <person name="Morin E."/>
            <person name="Murat C."/>
            <person name="Pangilinan J.L."/>
            <person name="Park R."/>
            <person name="Pearson M."/>
            <person name="Quesneville H."/>
            <person name="Rouhier N."/>
            <person name="Sakthikumar S."/>
            <person name="Salamov A.A."/>
            <person name="Schmutz J."/>
            <person name="Selles B."/>
            <person name="Shapiro H."/>
            <person name="Tanguay P."/>
            <person name="Tuskan G.A."/>
            <person name="Henrissat B."/>
            <person name="Van de Peer Y."/>
            <person name="Rouze P."/>
            <person name="Ellis J.G."/>
            <person name="Dodds P.N."/>
            <person name="Schein J.E."/>
            <person name="Zhong S."/>
            <person name="Hamelin R.C."/>
            <person name="Grigoriev I.V."/>
            <person name="Szabo L.J."/>
            <person name="Martin F."/>
        </authorList>
    </citation>
    <scope>NUCLEOTIDE SEQUENCE [LARGE SCALE GENOMIC DNA]</scope>
    <source>
        <strain evidence="10">98AG31 / pathotype 3-4-7</strain>
    </source>
</reference>
<dbReference type="PANTHER" id="PTHR46402">
    <property type="entry name" value="SET AND MYND DOMAIN-CONTAINING PROTEIN 5"/>
    <property type="match status" value="1"/>
</dbReference>
<dbReference type="KEGG" id="mlr:MELLADRAFT_78855"/>
<evidence type="ECO:0000313" key="10">
    <source>
        <dbReference type="Proteomes" id="UP000001072"/>
    </source>
</evidence>
<keyword evidence="10" id="KW-1185">Reference proteome</keyword>
<keyword evidence="3" id="KW-0949">S-adenosyl-L-methionine</keyword>
<feature type="compositionally biased region" description="Low complexity" evidence="7">
    <location>
        <begin position="693"/>
        <end position="704"/>
    </location>
</feature>